<reference evidence="2" key="2">
    <citation type="submission" date="2020-05" db="UniProtKB">
        <authorList>
            <consortium name="EnsemblMetazoa"/>
        </authorList>
    </citation>
    <scope>IDENTIFICATION</scope>
    <source>
        <strain evidence="2">wikel</strain>
    </source>
</reference>
<dbReference type="EMBL" id="ABJB010786070">
    <property type="status" value="NOT_ANNOTATED_CDS"/>
    <property type="molecule type" value="Genomic_DNA"/>
</dbReference>
<name>B7QMC9_IXOSC</name>
<dbReference type="PaxDb" id="6945-B7QMC9"/>
<accession>B7QMC9</accession>
<dbReference type="EMBL" id="ABJB010777654">
    <property type="status" value="NOT_ANNOTATED_CDS"/>
    <property type="molecule type" value="Genomic_DNA"/>
</dbReference>
<evidence type="ECO:0000313" key="3">
    <source>
        <dbReference type="Proteomes" id="UP000001555"/>
    </source>
</evidence>
<reference evidence="1 3" key="1">
    <citation type="submission" date="2008-03" db="EMBL/GenBank/DDBJ databases">
        <title>Annotation of Ixodes scapularis.</title>
        <authorList>
            <consortium name="Ixodes scapularis Genome Project Consortium"/>
            <person name="Caler E."/>
            <person name="Hannick L.I."/>
            <person name="Bidwell S."/>
            <person name="Joardar V."/>
            <person name="Thiagarajan M."/>
            <person name="Amedeo P."/>
            <person name="Galinsky K.J."/>
            <person name="Schobel S."/>
            <person name="Inman J."/>
            <person name="Hostetler J."/>
            <person name="Miller J."/>
            <person name="Hammond M."/>
            <person name="Megy K."/>
            <person name="Lawson D."/>
            <person name="Kodira C."/>
            <person name="Sutton G."/>
            <person name="Meyer J."/>
            <person name="Hill C.A."/>
            <person name="Birren B."/>
            <person name="Nene V."/>
            <person name="Collins F."/>
            <person name="Alarcon-Chaidez F."/>
            <person name="Wikel S."/>
            <person name="Strausberg R."/>
        </authorList>
    </citation>
    <scope>NUCLEOTIDE SEQUENCE [LARGE SCALE GENOMIC DNA]</scope>
    <source>
        <strain evidence="3">Wikel</strain>
        <strain evidence="1">Wikel colony</strain>
    </source>
</reference>
<keyword evidence="3" id="KW-1185">Reference proteome</keyword>
<dbReference type="InParanoid" id="B7QMC9"/>
<dbReference type="EMBL" id="DS970697">
    <property type="protein sequence ID" value="EEC20001.1"/>
    <property type="molecule type" value="Genomic_DNA"/>
</dbReference>
<evidence type="ECO:0000313" key="1">
    <source>
        <dbReference type="EMBL" id="EEC20001.1"/>
    </source>
</evidence>
<proteinExistence type="predicted"/>
<evidence type="ECO:0000313" key="2">
    <source>
        <dbReference type="EnsemblMetazoa" id="ISCW023778-PA"/>
    </source>
</evidence>
<sequence length="97" mass="10697">MVVGSAGLAGARGRTSLRIIKGGSRSLGEEHYQRRTLQQGLDAIEDFFKEVGMAPSRQDNKYVIINRGHEDRMLQLEFAGIPILAEPEIKIFGVDLG</sequence>
<dbReference type="HOGENOM" id="CLU_2349007_0_0_1"/>
<dbReference type="VEuPathDB" id="VectorBase:ISCW023778"/>
<dbReference type="Proteomes" id="UP000001555">
    <property type="component" value="Unassembled WGS sequence"/>
</dbReference>
<gene>
    <name evidence="1" type="ORF">IscW_ISCW023778</name>
</gene>
<dbReference type="VEuPathDB" id="VectorBase:ISCI023778"/>
<protein>
    <submittedName>
        <fullName evidence="1 2">Uncharacterized protein</fullName>
    </submittedName>
</protein>
<organism>
    <name type="scientific">Ixodes scapularis</name>
    <name type="common">Black-legged tick</name>
    <name type="synonym">Deer tick</name>
    <dbReference type="NCBI Taxonomy" id="6945"/>
    <lineage>
        <taxon>Eukaryota</taxon>
        <taxon>Metazoa</taxon>
        <taxon>Ecdysozoa</taxon>
        <taxon>Arthropoda</taxon>
        <taxon>Chelicerata</taxon>
        <taxon>Arachnida</taxon>
        <taxon>Acari</taxon>
        <taxon>Parasitiformes</taxon>
        <taxon>Ixodida</taxon>
        <taxon>Ixodoidea</taxon>
        <taxon>Ixodidae</taxon>
        <taxon>Ixodinae</taxon>
        <taxon>Ixodes</taxon>
    </lineage>
</organism>
<dbReference type="AlphaFoldDB" id="B7QMC9"/>
<dbReference type="EnsemblMetazoa" id="ISCW023778-RA">
    <property type="protein sequence ID" value="ISCW023778-PA"/>
    <property type="gene ID" value="ISCW023778"/>
</dbReference>